<proteinExistence type="predicted"/>
<evidence type="ECO:0000256" key="2">
    <source>
        <dbReference type="SAM" id="MobiDB-lite"/>
    </source>
</evidence>
<accession>A0A7S2AT58</accession>
<dbReference type="PANTHER" id="PTHR33449">
    <property type="entry name" value="NUCLEOID-ASSOCIATED PROTEIN YBAB"/>
    <property type="match status" value="1"/>
</dbReference>
<organism evidence="3">
    <name type="scientific">Pycnococcus provasolii</name>
    <dbReference type="NCBI Taxonomy" id="41880"/>
    <lineage>
        <taxon>Eukaryota</taxon>
        <taxon>Viridiplantae</taxon>
        <taxon>Chlorophyta</taxon>
        <taxon>Pseudoscourfieldiophyceae</taxon>
        <taxon>Pseudoscourfieldiales</taxon>
        <taxon>Pycnococcaceae</taxon>
        <taxon>Pycnococcus</taxon>
    </lineage>
</organism>
<keyword evidence="1" id="KW-0238">DNA-binding</keyword>
<reference evidence="3" key="1">
    <citation type="submission" date="2021-01" db="EMBL/GenBank/DDBJ databases">
        <authorList>
            <person name="Corre E."/>
            <person name="Pelletier E."/>
            <person name="Niang G."/>
            <person name="Scheremetjew M."/>
            <person name="Finn R."/>
            <person name="Kale V."/>
            <person name="Holt S."/>
            <person name="Cochrane G."/>
            <person name="Meng A."/>
            <person name="Brown T."/>
            <person name="Cohen L."/>
        </authorList>
    </citation>
    <scope>NUCLEOTIDE SEQUENCE</scope>
    <source>
        <strain evidence="3">RCC733</strain>
    </source>
</reference>
<dbReference type="EMBL" id="HBGR01005759">
    <property type="protein sequence ID" value="CAD9376803.1"/>
    <property type="molecule type" value="Transcribed_RNA"/>
</dbReference>
<dbReference type="Pfam" id="PF02575">
    <property type="entry name" value="YbaB_DNA_bd"/>
    <property type="match status" value="1"/>
</dbReference>
<dbReference type="SUPFAM" id="SSF82607">
    <property type="entry name" value="YbaB-like"/>
    <property type="match status" value="1"/>
</dbReference>
<gene>
    <name evidence="3" type="ORF">PPRO1471_LOCUS3898</name>
</gene>
<name>A0A7S2AT58_9CHLO</name>
<dbReference type="GO" id="GO:0003677">
    <property type="term" value="F:DNA binding"/>
    <property type="evidence" value="ECO:0007669"/>
    <property type="project" value="UniProtKB-KW"/>
</dbReference>
<dbReference type="InterPro" id="IPR036894">
    <property type="entry name" value="YbaB-like_sf"/>
</dbReference>
<dbReference type="PANTHER" id="PTHR33449:SF1">
    <property type="entry name" value="NUCLEOID-ASSOCIATED PROTEIN YBAB"/>
    <property type="match status" value="1"/>
</dbReference>
<protein>
    <recommendedName>
        <fullName evidence="4">Nucleoid-associated protein</fullName>
    </recommendedName>
</protein>
<dbReference type="InterPro" id="IPR004401">
    <property type="entry name" value="YbaB/EbfC"/>
</dbReference>
<evidence type="ECO:0000313" key="3">
    <source>
        <dbReference type="EMBL" id="CAD9376803.1"/>
    </source>
</evidence>
<evidence type="ECO:0000256" key="1">
    <source>
        <dbReference type="ARBA" id="ARBA00023125"/>
    </source>
</evidence>
<dbReference type="Gene3D" id="3.30.1310.10">
    <property type="entry name" value="Nucleoid-associated protein YbaB-like domain"/>
    <property type="match status" value="1"/>
</dbReference>
<evidence type="ECO:0008006" key="4">
    <source>
        <dbReference type="Google" id="ProtNLM"/>
    </source>
</evidence>
<sequence>MIFSAVTFHPTMMTSTKPMAARRQAACVTRSRAATQQRRSTIVRRAQSGPGGNSMEDMKKAAEALKGLDLGNMGKLMENARKAQQQVQQEAMQVQAEMAVTEFEGFDEEETVRAVLTGDQRPTTVELTDAAMQKSPEELGKAITEAYQDAHTKSSVALKERMRELANKLGLPTPPM</sequence>
<dbReference type="AlphaFoldDB" id="A0A7S2AT58"/>
<feature type="region of interest" description="Disordered" evidence="2">
    <location>
        <begin position="30"/>
        <end position="56"/>
    </location>
</feature>